<dbReference type="RefSeq" id="WP_081164226.1">
    <property type="nucleotide sequence ID" value="NZ_LWBP01000145.1"/>
</dbReference>
<accession>A0A1V9FR22</accession>
<evidence type="ECO:0000256" key="4">
    <source>
        <dbReference type="ARBA" id="ARBA00022563"/>
    </source>
</evidence>
<dbReference type="PIRSF" id="PIRSF000194">
    <property type="entry name" value="DHFR"/>
    <property type="match status" value="1"/>
</dbReference>
<evidence type="ECO:0000256" key="2">
    <source>
        <dbReference type="ARBA" id="ARBA00009539"/>
    </source>
</evidence>
<dbReference type="GO" id="GO:0005829">
    <property type="term" value="C:cytosol"/>
    <property type="evidence" value="ECO:0007669"/>
    <property type="project" value="TreeGrafter"/>
</dbReference>
<dbReference type="PRINTS" id="PR00070">
    <property type="entry name" value="DHFR"/>
</dbReference>
<comment type="function">
    <text evidence="7 8">Key enzyme in folate metabolism. Catalyzes an essential reaction for de novo glycine and purine synthesis, and for DNA precursor synthesis.</text>
</comment>
<dbReference type="Proteomes" id="UP000192276">
    <property type="component" value="Unassembled WGS sequence"/>
</dbReference>
<evidence type="ECO:0000256" key="7">
    <source>
        <dbReference type="ARBA" id="ARBA00025067"/>
    </source>
</evidence>
<dbReference type="AlphaFoldDB" id="A0A1V9FR22"/>
<sequence length="168" mass="18986">MLLSQVVAAAENNAIGKNNQLLWTLPNDMKFFKNTTWGMPVIMGRKTYESLGKPLTGRTNIVITRQTGWQPDGVRVVHDIKEAMAAAAEADAKEAFIIGGGEIYKQTLPITNRVYLTRVHTSVDGDTFFPDMNIADWELLSQLDFTADAKHAYDYSFQVWQRRMLNTE</sequence>
<comment type="catalytic activity">
    <reaction evidence="8">
        <text>(6S)-5,6,7,8-tetrahydrofolate + NADP(+) = 7,8-dihydrofolate + NADPH + H(+)</text>
        <dbReference type="Rhea" id="RHEA:15009"/>
        <dbReference type="ChEBI" id="CHEBI:15378"/>
        <dbReference type="ChEBI" id="CHEBI:57451"/>
        <dbReference type="ChEBI" id="CHEBI:57453"/>
        <dbReference type="ChEBI" id="CHEBI:57783"/>
        <dbReference type="ChEBI" id="CHEBI:58349"/>
        <dbReference type="EC" id="1.5.1.3"/>
    </reaction>
</comment>
<keyword evidence="10" id="KW-0418">Kinase</keyword>
<evidence type="ECO:0000256" key="5">
    <source>
        <dbReference type="ARBA" id="ARBA00022857"/>
    </source>
</evidence>
<evidence type="ECO:0000256" key="6">
    <source>
        <dbReference type="ARBA" id="ARBA00023002"/>
    </source>
</evidence>
<dbReference type="PANTHER" id="PTHR48069:SF3">
    <property type="entry name" value="DIHYDROFOLATE REDUCTASE"/>
    <property type="match status" value="1"/>
</dbReference>
<keyword evidence="10" id="KW-0808">Transferase</keyword>
<keyword evidence="4 8" id="KW-0554">One-carbon metabolism</keyword>
<keyword evidence="6 8" id="KW-0560">Oxidoreductase</keyword>
<dbReference type="Gene3D" id="3.40.430.10">
    <property type="entry name" value="Dihydrofolate Reductase, subunit A"/>
    <property type="match status" value="1"/>
</dbReference>
<evidence type="ECO:0000256" key="1">
    <source>
        <dbReference type="ARBA" id="ARBA00004903"/>
    </source>
</evidence>
<gene>
    <name evidence="10" type="ORF">A4R26_19365</name>
</gene>
<dbReference type="SUPFAM" id="SSF53597">
    <property type="entry name" value="Dihydrofolate reductase-like"/>
    <property type="match status" value="1"/>
</dbReference>
<dbReference type="PROSITE" id="PS51330">
    <property type="entry name" value="DHFR_2"/>
    <property type="match status" value="1"/>
</dbReference>
<organism evidence="10 11">
    <name type="scientific">Niastella populi</name>
    <dbReference type="NCBI Taxonomy" id="550983"/>
    <lineage>
        <taxon>Bacteria</taxon>
        <taxon>Pseudomonadati</taxon>
        <taxon>Bacteroidota</taxon>
        <taxon>Chitinophagia</taxon>
        <taxon>Chitinophagales</taxon>
        <taxon>Chitinophagaceae</taxon>
        <taxon>Niastella</taxon>
    </lineage>
</organism>
<dbReference type="InterPro" id="IPR001796">
    <property type="entry name" value="DHFR_dom"/>
</dbReference>
<evidence type="ECO:0000259" key="9">
    <source>
        <dbReference type="PROSITE" id="PS51330"/>
    </source>
</evidence>
<comment type="caution">
    <text evidence="10">The sequence shown here is derived from an EMBL/GenBank/DDBJ whole genome shotgun (WGS) entry which is preliminary data.</text>
</comment>
<dbReference type="EC" id="1.5.1.3" evidence="3 8"/>
<dbReference type="InterPro" id="IPR012259">
    <property type="entry name" value="DHFR"/>
</dbReference>
<reference evidence="11" key="1">
    <citation type="submission" date="2016-04" db="EMBL/GenBank/DDBJ databases">
        <authorList>
            <person name="Chen L."/>
            <person name="Zhuang W."/>
            <person name="Wang G."/>
        </authorList>
    </citation>
    <scope>NUCLEOTIDE SEQUENCE [LARGE SCALE GENOMIC DNA]</scope>
    <source>
        <strain evidence="11">208</strain>
    </source>
</reference>
<dbReference type="GO" id="GO:0046654">
    <property type="term" value="P:tetrahydrofolate biosynthetic process"/>
    <property type="evidence" value="ECO:0007669"/>
    <property type="project" value="UniProtKB-UniPathway"/>
</dbReference>
<proteinExistence type="inferred from homology"/>
<evidence type="ECO:0000313" key="11">
    <source>
        <dbReference type="Proteomes" id="UP000192276"/>
    </source>
</evidence>
<dbReference type="GO" id="GO:0004146">
    <property type="term" value="F:dihydrofolate reductase activity"/>
    <property type="evidence" value="ECO:0007669"/>
    <property type="project" value="UniProtKB-EC"/>
</dbReference>
<dbReference type="PANTHER" id="PTHR48069">
    <property type="entry name" value="DIHYDROFOLATE REDUCTASE"/>
    <property type="match status" value="1"/>
</dbReference>
<comment type="similarity">
    <text evidence="2 8">Belongs to the dihydrofolate reductase family.</text>
</comment>
<dbReference type="Pfam" id="PF00186">
    <property type="entry name" value="DHFR_1"/>
    <property type="match status" value="1"/>
</dbReference>
<dbReference type="EMBL" id="LWBP01000145">
    <property type="protein sequence ID" value="OQP60768.1"/>
    <property type="molecule type" value="Genomic_DNA"/>
</dbReference>
<dbReference type="GO" id="GO:0046452">
    <property type="term" value="P:dihydrofolate metabolic process"/>
    <property type="evidence" value="ECO:0007669"/>
    <property type="project" value="TreeGrafter"/>
</dbReference>
<dbReference type="STRING" id="550983.A4R26_19365"/>
<comment type="pathway">
    <text evidence="1 8">Cofactor biosynthesis; tetrahydrofolate biosynthesis; 5,6,7,8-tetrahydrofolate from 7,8-dihydrofolate: step 1/1.</text>
</comment>
<dbReference type="UniPathway" id="UPA00077">
    <property type="reaction ID" value="UER00158"/>
</dbReference>
<dbReference type="GO" id="GO:0046655">
    <property type="term" value="P:folic acid metabolic process"/>
    <property type="evidence" value="ECO:0007669"/>
    <property type="project" value="TreeGrafter"/>
</dbReference>
<dbReference type="GO" id="GO:0016301">
    <property type="term" value="F:kinase activity"/>
    <property type="evidence" value="ECO:0007669"/>
    <property type="project" value="UniProtKB-KW"/>
</dbReference>
<dbReference type="InterPro" id="IPR024072">
    <property type="entry name" value="DHFR-like_dom_sf"/>
</dbReference>
<protein>
    <recommendedName>
        <fullName evidence="3 8">Dihydrofolate reductase</fullName>
        <ecNumber evidence="3 8">1.5.1.3</ecNumber>
    </recommendedName>
</protein>
<dbReference type="GO" id="GO:0006730">
    <property type="term" value="P:one-carbon metabolic process"/>
    <property type="evidence" value="ECO:0007669"/>
    <property type="project" value="UniProtKB-KW"/>
</dbReference>
<keyword evidence="5 8" id="KW-0521">NADP</keyword>
<evidence type="ECO:0000256" key="3">
    <source>
        <dbReference type="ARBA" id="ARBA00012856"/>
    </source>
</evidence>
<dbReference type="GO" id="GO:0070401">
    <property type="term" value="F:NADP+ binding"/>
    <property type="evidence" value="ECO:0007669"/>
    <property type="project" value="UniProtKB-ARBA"/>
</dbReference>
<name>A0A1V9FR22_9BACT</name>
<dbReference type="OrthoDB" id="9804315at2"/>
<feature type="domain" description="DHFR" evidence="9">
    <location>
        <begin position="2"/>
        <end position="162"/>
    </location>
</feature>
<dbReference type="CDD" id="cd00209">
    <property type="entry name" value="DHFR"/>
    <property type="match status" value="1"/>
</dbReference>
<keyword evidence="11" id="KW-1185">Reference proteome</keyword>
<dbReference type="FunFam" id="3.40.430.10:FF:000001">
    <property type="entry name" value="Dihydrofolate reductase"/>
    <property type="match status" value="1"/>
</dbReference>
<evidence type="ECO:0000256" key="8">
    <source>
        <dbReference type="PIRNR" id="PIRNR000194"/>
    </source>
</evidence>
<evidence type="ECO:0000313" key="10">
    <source>
        <dbReference type="EMBL" id="OQP60768.1"/>
    </source>
</evidence>